<dbReference type="SMART" id="SM00460">
    <property type="entry name" value="TGc"/>
    <property type="match status" value="1"/>
</dbReference>
<dbReference type="GO" id="GO:0006508">
    <property type="term" value="P:proteolysis"/>
    <property type="evidence" value="ECO:0007669"/>
    <property type="project" value="UniProtKB-KW"/>
</dbReference>
<protein>
    <submittedName>
        <fullName evidence="2">Transglutaminase-like enzymes, putative cysteine proteases</fullName>
    </submittedName>
</protein>
<gene>
    <name evidence="2" type="ORF">CVAR292_02650</name>
</gene>
<evidence type="ECO:0000259" key="1">
    <source>
        <dbReference type="SMART" id="SM00460"/>
    </source>
</evidence>
<name>A0A0X2NQZ0_9CORY</name>
<keyword evidence="3" id="KW-1185">Reference proteome</keyword>
<sequence>MTTTLRIVHTTGYNYSDPVSDSFNEIRMTPLYTSQQLIREQSVTITPKPWSYSFIDYWGTHVTSFELHEPHDQMIVGVTTTLDVDAAPSTRTGLTVADTAEHEDALNEFLGFSPMVEPSEDLLTRTREIADNEGTVDEIALAVGRLIYEEMTYESGSSDVTGTAAQAWEARKGVCQDFSHIMVGALRSVGIAARYVSGYVLPKKDAEIGETVDAESHAWVQWFNDGDNNGWFSFDPTNNVVPGELHVIVGTAREYGDVPPLKGMFSGQASSELFVTVRMTRLG</sequence>
<dbReference type="EMBL" id="FAUH01000021">
    <property type="protein sequence ID" value="CUU67289.1"/>
    <property type="molecule type" value="Genomic_DNA"/>
</dbReference>
<dbReference type="Pfam" id="PF01841">
    <property type="entry name" value="Transglut_core"/>
    <property type="match status" value="1"/>
</dbReference>
<dbReference type="Gene3D" id="3.10.620.30">
    <property type="match status" value="1"/>
</dbReference>
<dbReference type="InterPro" id="IPR013589">
    <property type="entry name" value="Bac_transglu_N"/>
</dbReference>
<keyword evidence="2" id="KW-0378">Hydrolase</keyword>
<dbReference type="OrthoDB" id="9804023at2"/>
<dbReference type="Proteomes" id="UP000182498">
    <property type="component" value="Unassembled WGS sequence"/>
</dbReference>
<proteinExistence type="predicted"/>
<organism evidence="2 3">
    <name type="scientific">Corynebacterium variabile</name>
    <dbReference type="NCBI Taxonomy" id="1727"/>
    <lineage>
        <taxon>Bacteria</taxon>
        <taxon>Bacillati</taxon>
        <taxon>Actinomycetota</taxon>
        <taxon>Actinomycetes</taxon>
        <taxon>Mycobacteriales</taxon>
        <taxon>Corynebacteriaceae</taxon>
        <taxon>Corynebacterium</taxon>
    </lineage>
</organism>
<dbReference type="SUPFAM" id="SSF54001">
    <property type="entry name" value="Cysteine proteinases"/>
    <property type="match status" value="1"/>
</dbReference>
<dbReference type="Pfam" id="PF08379">
    <property type="entry name" value="Bact_transglu_N"/>
    <property type="match status" value="1"/>
</dbReference>
<evidence type="ECO:0000313" key="3">
    <source>
        <dbReference type="Proteomes" id="UP000182498"/>
    </source>
</evidence>
<keyword evidence="2" id="KW-0645">Protease</keyword>
<dbReference type="GO" id="GO:0008233">
    <property type="term" value="F:peptidase activity"/>
    <property type="evidence" value="ECO:0007669"/>
    <property type="project" value="UniProtKB-KW"/>
</dbReference>
<dbReference type="InterPro" id="IPR038765">
    <property type="entry name" value="Papain-like_cys_pep_sf"/>
</dbReference>
<feature type="domain" description="Transglutaminase-like" evidence="1">
    <location>
        <begin position="167"/>
        <end position="238"/>
    </location>
</feature>
<accession>A0A0X2NQZ0</accession>
<dbReference type="InterPro" id="IPR002931">
    <property type="entry name" value="Transglutaminase-like"/>
</dbReference>
<dbReference type="AlphaFoldDB" id="A0A0X2NQZ0"/>
<dbReference type="RefSeq" id="WP_073884711.1">
    <property type="nucleotide sequence ID" value="NZ_FAUH01000021.1"/>
</dbReference>
<reference evidence="3" key="1">
    <citation type="submission" date="2015-11" db="EMBL/GenBank/DDBJ databases">
        <authorList>
            <person name="Dugat-Bony E."/>
        </authorList>
    </citation>
    <scope>NUCLEOTIDE SEQUENCE [LARGE SCALE GENOMIC DNA]</scope>
    <source>
        <strain evidence="3">Mu292</strain>
    </source>
</reference>
<evidence type="ECO:0000313" key="2">
    <source>
        <dbReference type="EMBL" id="CUU67289.1"/>
    </source>
</evidence>
<dbReference type="PANTHER" id="PTHR33490:SF6">
    <property type="entry name" value="SLL1049 PROTEIN"/>
    <property type="match status" value="1"/>
</dbReference>
<dbReference type="PANTHER" id="PTHR33490">
    <property type="entry name" value="BLR5614 PROTEIN-RELATED"/>
    <property type="match status" value="1"/>
</dbReference>